<gene>
    <name evidence="2" type="ORF">A3J48_03265</name>
</gene>
<proteinExistence type="predicted"/>
<sequence>MEKLFIKNRKGQKIAVIVEKPENPKGLAFVMHGLGSWKERPITNSQAAPFLSNGYTVVRFDTTNSYGESDGSLDKATTTNYLEDLEDVISWGQSQPWYQEPFILSGHSLGGICTGIYAAKHPEKIKGWNPVGSVISGELRLQQDKNQEVKTLGYKDISYWDSNGHEKVTRLPLSHFEDALKYNLLDVVDKLRMPVLIVIGELDSALPHQYLLYEKLSGPKELEIIANAPHTFEKKDHLDKLQQLLDRWIKKTLNN</sequence>
<name>A0A1F5P7W6_9BACT</name>
<dbReference type="InterPro" id="IPR051044">
    <property type="entry name" value="MAG_DAG_Lipase"/>
</dbReference>
<dbReference type="Gene3D" id="3.40.50.1820">
    <property type="entry name" value="alpha/beta hydrolase"/>
    <property type="match status" value="1"/>
</dbReference>
<evidence type="ECO:0000313" key="2">
    <source>
        <dbReference type="EMBL" id="OGE86026.1"/>
    </source>
</evidence>
<reference evidence="2 3" key="1">
    <citation type="journal article" date="2016" name="Nat. Commun.">
        <title>Thousands of microbial genomes shed light on interconnected biogeochemical processes in an aquifer system.</title>
        <authorList>
            <person name="Anantharaman K."/>
            <person name="Brown C.T."/>
            <person name="Hug L.A."/>
            <person name="Sharon I."/>
            <person name="Castelle C.J."/>
            <person name="Probst A.J."/>
            <person name="Thomas B.C."/>
            <person name="Singh A."/>
            <person name="Wilkins M.J."/>
            <person name="Karaoz U."/>
            <person name="Brodie E.L."/>
            <person name="Williams K.H."/>
            <person name="Hubbard S.S."/>
            <person name="Banfield J.F."/>
        </authorList>
    </citation>
    <scope>NUCLEOTIDE SEQUENCE [LARGE SCALE GENOMIC DNA]</scope>
</reference>
<dbReference type="EMBL" id="MFES01000016">
    <property type="protein sequence ID" value="OGE86026.1"/>
    <property type="molecule type" value="Genomic_DNA"/>
</dbReference>
<dbReference type="InterPro" id="IPR022742">
    <property type="entry name" value="Hydrolase_4"/>
</dbReference>
<dbReference type="PANTHER" id="PTHR11614">
    <property type="entry name" value="PHOSPHOLIPASE-RELATED"/>
    <property type="match status" value="1"/>
</dbReference>
<dbReference type="InterPro" id="IPR029058">
    <property type="entry name" value="AB_hydrolase_fold"/>
</dbReference>
<evidence type="ECO:0000313" key="3">
    <source>
        <dbReference type="Proteomes" id="UP000176786"/>
    </source>
</evidence>
<feature type="domain" description="Serine aminopeptidase S33" evidence="1">
    <location>
        <begin position="23"/>
        <end position="137"/>
    </location>
</feature>
<dbReference type="Pfam" id="PF12146">
    <property type="entry name" value="Hydrolase_4"/>
    <property type="match status" value="1"/>
</dbReference>
<organism evidence="2 3">
    <name type="scientific">Candidatus Doudnabacteria bacterium RIFCSPHIGHO2_02_FULL_46_11</name>
    <dbReference type="NCBI Taxonomy" id="1817832"/>
    <lineage>
        <taxon>Bacteria</taxon>
        <taxon>Candidatus Doudnaibacteriota</taxon>
    </lineage>
</organism>
<protein>
    <recommendedName>
        <fullName evidence="1">Serine aminopeptidase S33 domain-containing protein</fullName>
    </recommendedName>
</protein>
<dbReference type="SUPFAM" id="SSF53474">
    <property type="entry name" value="alpha/beta-Hydrolases"/>
    <property type="match status" value="1"/>
</dbReference>
<dbReference type="STRING" id="1817832.A3J48_03265"/>
<dbReference type="Proteomes" id="UP000176786">
    <property type="component" value="Unassembled WGS sequence"/>
</dbReference>
<dbReference type="AlphaFoldDB" id="A0A1F5P7W6"/>
<evidence type="ECO:0000259" key="1">
    <source>
        <dbReference type="Pfam" id="PF12146"/>
    </source>
</evidence>
<accession>A0A1F5P7W6</accession>
<comment type="caution">
    <text evidence="2">The sequence shown here is derived from an EMBL/GenBank/DDBJ whole genome shotgun (WGS) entry which is preliminary data.</text>
</comment>